<organism evidence="2">
    <name type="scientific">uncultured Caudovirales phage</name>
    <dbReference type="NCBI Taxonomy" id="2100421"/>
    <lineage>
        <taxon>Viruses</taxon>
        <taxon>Duplodnaviria</taxon>
        <taxon>Heunggongvirae</taxon>
        <taxon>Uroviricota</taxon>
        <taxon>Caudoviricetes</taxon>
        <taxon>Peduoviridae</taxon>
        <taxon>Maltschvirus</taxon>
        <taxon>Maltschvirus maltsch</taxon>
    </lineage>
</organism>
<reference evidence="2" key="1">
    <citation type="submission" date="2020-05" db="EMBL/GenBank/DDBJ databases">
        <authorList>
            <person name="Chiriac C."/>
            <person name="Salcher M."/>
            <person name="Ghai R."/>
            <person name="Kavagutti S V."/>
        </authorList>
    </citation>
    <scope>NUCLEOTIDE SEQUENCE</scope>
</reference>
<gene>
    <name evidence="1" type="ORF">UFOVP1261_15</name>
    <name evidence="2" type="ORF">UFOVP1650_3</name>
</gene>
<dbReference type="EMBL" id="LR797209">
    <property type="protein sequence ID" value="CAB4194214.1"/>
    <property type="molecule type" value="Genomic_DNA"/>
</dbReference>
<protein>
    <submittedName>
        <fullName evidence="2">Uncharacterized protein</fullName>
    </submittedName>
</protein>
<evidence type="ECO:0000313" key="2">
    <source>
        <dbReference type="EMBL" id="CAB4221951.1"/>
    </source>
</evidence>
<evidence type="ECO:0000313" key="1">
    <source>
        <dbReference type="EMBL" id="CAB4194214.1"/>
    </source>
</evidence>
<accession>A0A6J5T4I9</accession>
<name>A0A6J5T4I9_9CAUD</name>
<sequence>MGHLQIHTVDGWKDLGDVIPARIKCDKCGEIGVAQGAGFVKCDPPELLVYLCATCR</sequence>
<dbReference type="EMBL" id="LR797517">
    <property type="protein sequence ID" value="CAB4221951.1"/>
    <property type="molecule type" value="Genomic_DNA"/>
</dbReference>
<proteinExistence type="predicted"/>